<dbReference type="InterPro" id="IPR054502">
    <property type="entry name" value="bHLH-TF_ACT-like_plant"/>
</dbReference>
<dbReference type="PaxDb" id="4081-Solyc09g018500.1.1"/>
<dbReference type="Proteomes" id="UP000004994">
    <property type="component" value="Chromosome 9"/>
</dbReference>
<organism evidence="5">
    <name type="scientific">Solanum lycopersicum</name>
    <name type="common">Tomato</name>
    <name type="synonym">Lycopersicon esculentum</name>
    <dbReference type="NCBI Taxonomy" id="4081"/>
    <lineage>
        <taxon>Eukaryota</taxon>
        <taxon>Viridiplantae</taxon>
        <taxon>Streptophyta</taxon>
        <taxon>Embryophyta</taxon>
        <taxon>Tracheophyta</taxon>
        <taxon>Spermatophyta</taxon>
        <taxon>Magnoliopsida</taxon>
        <taxon>eudicotyledons</taxon>
        <taxon>Gunneridae</taxon>
        <taxon>Pentapetalae</taxon>
        <taxon>asterids</taxon>
        <taxon>lamiids</taxon>
        <taxon>Solanales</taxon>
        <taxon>Solanaceae</taxon>
        <taxon>Solanoideae</taxon>
        <taxon>Solaneae</taxon>
        <taxon>Solanum</taxon>
        <taxon>Solanum subgen. Lycopersicon</taxon>
    </lineage>
</organism>
<dbReference type="InterPro" id="IPR051358">
    <property type="entry name" value="TF_AMS/ICE1/BHLH6-like"/>
</dbReference>
<evidence type="ECO:0000313" key="5">
    <source>
        <dbReference type="EnsemblPlants" id="Solyc09g018500.2.1"/>
    </source>
</evidence>
<keyword evidence="3" id="KW-1133">Transmembrane helix</keyword>
<dbReference type="GO" id="GO:0005634">
    <property type="term" value="C:nucleus"/>
    <property type="evidence" value="ECO:0000318"/>
    <property type="project" value="GO_Central"/>
</dbReference>
<dbReference type="PANTHER" id="PTHR31945:SF45">
    <property type="entry name" value="EXPRESSED PROTEIN"/>
    <property type="match status" value="1"/>
</dbReference>
<reference evidence="5" key="2">
    <citation type="submission" date="2019-01" db="UniProtKB">
        <authorList>
            <consortium name="EnsemblPlants"/>
        </authorList>
    </citation>
    <scope>IDENTIFICATION</scope>
    <source>
        <strain evidence="5">cv. Heinz 1706</strain>
    </source>
</reference>
<keyword evidence="2" id="KW-0539">Nucleus</keyword>
<protein>
    <recommendedName>
        <fullName evidence="4">Plant bHLH transcription factor ACT-like domain-containing protein</fullName>
    </recommendedName>
</protein>
<dbReference type="Pfam" id="PF22754">
    <property type="entry name" value="bHLH-TF_ACT-like_plant"/>
    <property type="match status" value="1"/>
</dbReference>
<dbReference type="EnsemblPlants" id="Solyc09g018500.2.1">
    <property type="protein sequence ID" value="Solyc09g018500.2.1"/>
    <property type="gene ID" value="Solyc09g018500.2"/>
</dbReference>
<dbReference type="OMA" id="FLQKNCP"/>
<feature type="domain" description="Plant bHLH transcription factor ACT-like" evidence="4">
    <location>
        <begin position="70"/>
        <end position="124"/>
    </location>
</feature>
<feature type="transmembrane region" description="Helical" evidence="3">
    <location>
        <begin position="133"/>
        <end position="154"/>
    </location>
</feature>
<accession>A0A3Q7HZG4</accession>
<proteinExistence type="predicted"/>
<keyword evidence="3" id="KW-0812">Transmembrane</keyword>
<dbReference type="Gramene" id="Solyc09g018500.2.1">
    <property type="protein sequence ID" value="Solyc09g018500.2.1"/>
    <property type="gene ID" value="Solyc09g018500.2"/>
</dbReference>
<dbReference type="STRING" id="4081.A0A3Q7HZG4"/>
<comment type="subcellular location">
    <subcellularLocation>
        <location evidence="1">Nucleus</location>
    </subcellularLocation>
</comment>
<evidence type="ECO:0000313" key="6">
    <source>
        <dbReference type="Proteomes" id="UP000004994"/>
    </source>
</evidence>
<dbReference type="GO" id="GO:0003700">
    <property type="term" value="F:DNA-binding transcription factor activity"/>
    <property type="evidence" value="ECO:0000318"/>
    <property type="project" value="GO_Central"/>
</dbReference>
<keyword evidence="6" id="KW-1185">Reference proteome</keyword>
<evidence type="ECO:0000256" key="1">
    <source>
        <dbReference type="ARBA" id="ARBA00004123"/>
    </source>
</evidence>
<dbReference type="GO" id="GO:0043565">
    <property type="term" value="F:sequence-specific DNA binding"/>
    <property type="evidence" value="ECO:0000318"/>
    <property type="project" value="GO_Central"/>
</dbReference>
<evidence type="ECO:0000256" key="3">
    <source>
        <dbReference type="SAM" id="Phobius"/>
    </source>
</evidence>
<dbReference type="GO" id="GO:0006355">
    <property type="term" value="P:regulation of DNA-templated transcription"/>
    <property type="evidence" value="ECO:0000318"/>
    <property type="project" value="GO_Central"/>
</dbReference>
<dbReference type="PANTHER" id="PTHR31945">
    <property type="entry name" value="TRANSCRIPTION FACTOR SCREAM2-RELATED"/>
    <property type="match status" value="1"/>
</dbReference>
<evidence type="ECO:0000259" key="4">
    <source>
        <dbReference type="Pfam" id="PF22754"/>
    </source>
</evidence>
<name>A0A3Q7HZG4_SOLLC</name>
<evidence type="ECO:0000256" key="2">
    <source>
        <dbReference type="ARBA" id="ARBA00023242"/>
    </source>
</evidence>
<dbReference type="InParanoid" id="A0A3Q7HZG4"/>
<sequence length="177" mass="20552">MGSKEQKKALLNQQLEQLGSITNSPSVNKTSIIAHASKYIEELKERIDKLNEDVSTSQPYHHDHEDALPEVIVETLEKGFIINVFSEKNCPGLLVSILEVFEELGLELLDARVSCSDCFRLEAVSDVRFSISLFNLLHILHFIFKFIYLFFLFVEHRIFSLFFIKKKIPLFSFTYQY</sequence>
<reference evidence="5" key="1">
    <citation type="journal article" date="2012" name="Nature">
        <title>The tomato genome sequence provides insights into fleshy fruit evolution.</title>
        <authorList>
            <consortium name="Tomato Genome Consortium"/>
        </authorList>
    </citation>
    <scope>NUCLEOTIDE SEQUENCE [LARGE SCALE GENOMIC DNA]</scope>
    <source>
        <strain evidence="5">cv. Heinz 1706</strain>
    </source>
</reference>
<keyword evidence="3" id="KW-0472">Membrane</keyword>
<dbReference type="FunCoup" id="A0A3Q7HZG4">
    <property type="interactions" value="670"/>
</dbReference>
<dbReference type="AlphaFoldDB" id="A0A3Q7HZG4"/>